<evidence type="ECO:0000313" key="1">
    <source>
        <dbReference type="EMBL" id="MBM7613968.1"/>
    </source>
</evidence>
<keyword evidence="2" id="KW-1185">Reference proteome</keyword>
<gene>
    <name evidence="1" type="ORF">JOC73_000477</name>
</gene>
<dbReference type="EMBL" id="JAFBEE010000002">
    <property type="protein sequence ID" value="MBM7613968.1"/>
    <property type="molecule type" value="Genomic_DNA"/>
</dbReference>
<comment type="caution">
    <text evidence="1">The sequence shown here is derived from an EMBL/GenBank/DDBJ whole genome shotgun (WGS) entry which is preliminary data.</text>
</comment>
<sequence length="81" mass="9358">MVDFLLNYSLVNKTPITIMYQKGMEITQRNIRVIKITENLIQGYCYTRKTTRNFTKDNILAAMNTHLASSALADEVRKLNC</sequence>
<reference evidence="1 2" key="1">
    <citation type="submission" date="2021-01" db="EMBL/GenBank/DDBJ databases">
        <title>Genomic Encyclopedia of Type Strains, Phase IV (KMG-IV): sequencing the most valuable type-strain genomes for metagenomic binning, comparative biology and taxonomic classification.</title>
        <authorList>
            <person name="Goeker M."/>
        </authorList>
    </citation>
    <scope>NUCLEOTIDE SEQUENCE [LARGE SCALE GENOMIC DNA]</scope>
    <source>
        <strain evidence="1 2">DSM 25890</strain>
    </source>
</reference>
<accession>A0ABS2NM16</accession>
<organism evidence="1 2">
    <name type="scientific">Alkaliphilus hydrothermalis</name>
    <dbReference type="NCBI Taxonomy" id="1482730"/>
    <lineage>
        <taxon>Bacteria</taxon>
        <taxon>Bacillati</taxon>
        <taxon>Bacillota</taxon>
        <taxon>Clostridia</taxon>
        <taxon>Peptostreptococcales</taxon>
        <taxon>Natronincolaceae</taxon>
        <taxon>Alkaliphilus</taxon>
    </lineage>
</organism>
<dbReference type="RefSeq" id="WP_204400250.1">
    <property type="nucleotide sequence ID" value="NZ_JAFBEE010000002.1"/>
</dbReference>
<protein>
    <submittedName>
        <fullName evidence="1">Uncharacterized protein</fullName>
    </submittedName>
</protein>
<name>A0ABS2NM16_9FIRM</name>
<dbReference type="Proteomes" id="UP001314796">
    <property type="component" value="Unassembled WGS sequence"/>
</dbReference>
<proteinExistence type="predicted"/>
<evidence type="ECO:0000313" key="2">
    <source>
        <dbReference type="Proteomes" id="UP001314796"/>
    </source>
</evidence>